<name>A0A6L7INA9_9ACTN</name>
<proteinExistence type="predicted"/>
<dbReference type="RefSeq" id="WP_160940986.1">
    <property type="nucleotide sequence ID" value="NZ_CP063310.1"/>
</dbReference>
<sequence>MSCVLAGFALCLHADNLLLSAYAIEGASDLFIHSFLAGVVVLCVVVFVSAHDGEKRRWSIGAGLLASVAGVLCALLYQVLPIEVSAVGAGLFLGFGLTCLLRQWGRYYRLFSYQGALLNTMLAFLAASCWWFVVSHAGTPFLFCLGMLVLVSCGALPLLASQIVQADEIKVGLRSAVVVKPLETMREVMQKGWAAVAGLMFNFFTIGLTLWTERVDAGPVNVAFKPVAYLLLTVVVWWVVAHASRATDGILQVFYRVALPVSAALLLACPLVNATGALSGSMLFSVASYLGVALMNVLGLVVLLWMAKSSEVGFSKVFAAFCSSCAASVAAGMIAFQLFGGQAQLLWSSALSVYLVAMVLSEMVAAAGRRHGVCEAVREAGAEDELLDLVEELE</sequence>
<organism evidence="1 2">
    <name type="scientific">Eggerthella guodeyinii</name>
    <dbReference type="NCBI Taxonomy" id="2690837"/>
    <lineage>
        <taxon>Bacteria</taxon>
        <taxon>Bacillati</taxon>
        <taxon>Actinomycetota</taxon>
        <taxon>Coriobacteriia</taxon>
        <taxon>Eggerthellales</taxon>
        <taxon>Eggerthellaceae</taxon>
        <taxon>Eggerthella</taxon>
    </lineage>
</organism>
<dbReference type="Proteomes" id="UP000478463">
    <property type="component" value="Chromosome"/>
</dbReference>
<evidence type="ECO:0000313" key="1">
    <source>
        <dbReference type="EMBL" id="QOS68124.1"/>
    </source>
</evidence>
<dbReference type="AlphaFoldDB" id="A0A6L7INA9"/>
<evidence type="ECO:0000313" key="2">
    <source>
        <dbReference type="Proteomes" id="UP000478463"/>
    </source>
</evidence>
<accession>A0A6L7INA9</accession>
<dbReference type="EMBL" id="CP063310">
    <property type="protein sequence ID" value="QOS68124.1"/>
    <property type="molecule type" value="Genomic_DNA"/>
</dbReference>
<dbReference type="KEGG" id="egd:GS424_016800"/>
<gene>
    <name evidence="1" type="ORF">GS424_016800</name>
</gene>
<reference evidence="1 2" key="1">
    <citation type="submission" date="2020-10" db="EMBL/GenBank/DDBJ databases">
        <title>Eggerthella sp. nov., isolated from human feces.</title>
        <authorList>
            <person name="Yajun G."/>
        </authorList>
    </citation>
    <scope>NUCLEOTIDE SEQUENCE [LARGE SCALE GENOMIC DNA]</scope>
    <source>
        <strain evidence="1 2">HF-1101</strain>
    </source>
</reference>
<protein>
    <submittedName>
        <fullName evidence="1">Uncharacterized protein</fullName>
    </submittedName>
</protein>